<keyword evidence="2 5" id="KW-0812">Transmembrane</keyword>
<name>A0A7W6P362_9HYPH</name>
<dbReference type="GO" id="GO:0016020">
    <property type="term" value="C:membrane"/>
    <property type="evidence" value="ECO:0007669"/>
    <property type="project" value="UniProtKB-SubCell"/>
</dbReference>
<comment type="caution">
    <text evidence="7">The sequence shown here is derived from an EMBL/GenBank/DDBJ whole genome shotgun (WGS) entry which is preliminary data.</text>
</comment>
<feature type="transmembrane region" description="Helical" evidence="5">
    <location>
        <begin position="239"/>
        <end position="260"/>
    </location>
</feature>
<feature type="transmembrane region" description="Helical" evidence="5">
    <location>
        <begin position="410"/>
        <end position="430"/>
    </location>
</feature>
<dbReference type="Gene3D" id="1.20.1740.10">
    <property type="entry name" value="Amino acid/polyamine transporter I"/>
    <property type="match status" value="1"/>
</dbReference>
<evidence type="ECO:0000313" key="8">
    <source>
        <dbReference type="Proteomes" id="UP000584824"/>
    </source>
</evidence>
<keyword evidence="8" id="KW-1185">Reference proteome</keyword>
<evidence type="ECO:0000259" key="6">
    <source>
        <dbReference type="Pfam" id="PF00324"/>
    </source>
</evidence>
<evidence type="ECO:0000313" key="7">
    <source>
        <dbReference type="EMBL" id="MBB4105368.1"/>
    </source>
</evidence>
<dbReference type="Pfam" id="PF00324">
    <property type="entry name" value="AA_permease"/>
    <property type="match status" value="1"/>
</dbReference>
<gene>
    <name evidence="7" type="ORF">GGQ66_003955</name>
</gene>
<evidence type="ECO:0000256" key="1">
    <source>
        <dbReference type="ARBA" id="ARBA00004141"/>
    </source>
</evidence>
<feature type="transmembrane region" description="Helical" evidence="5">
    <location>
        <begin position="54"/>
        <end position="76"/>
    </location>
</feature>
<evidence type="ECO:0000256" key="3">
    <source>
        <dbReference type="ARBA" id="ARBA00022989"/>
    </source>
</evidence>
<feature type="transmembrane region" description="Helical" evidence="5">
    <location>
        <begin position="135"/>
        <end position="151"/>
    </location>
</feature>
<dbReference type="PIRSF" id="PIRSF006060">
    <property type="entry name" value="AA_transporter"/>
    <property type="match status" value="1"/>
</dbReference>
<sequence length="480" mass="50571">MSYTENPGQAPTRLARNSIGLAHIVFFVVAAAAPMTAVVGATPPAFAFGSGAGVPGAFILAGILYLLFSVGFTAMTRHVTGAGAFYSYISRGLGGSAGIGGALIALLAYFAVQIAIFALFAVFMSATLAPLGIELPWWVWSLLILVVVVLCGQRNIAISGRILGVCMIAELVILLLLDIAIVMNGGGPEGLSLSGFFPSEVFAPGLGVTMVFVLGAYVGFEATAIFGEEAHNPERTIPMATYVAVLLITVFYAISTWAIVQHYGPSRVQEVAAGSLEGFYFNAAGELLGNWSVQAMNILLLTSLFACLLSFHNTLNRYFYTLSHEGLAWKPLSKVHTRHGSPHVAGFVQAGFVTLIIAGFAIGGADPYTVVFSWMSALAVLSILGVQVLVSIAVIVFFSRERFGRSIFTTLIAPVLATLGLLGAFALVSSNLSMLTGSESPLVMAFPELVISLGVAGLGIALWLKRAQPDLYARLGRAFD</sequence>
<dbReference type="EMBL" id="JACIDU010000020">
    <property type="protein sequence ID" value="MBB4105368.1"/>
    <property type="molecule type" value="Genomic_DNA"/>
</dbReference>
<accession>A0A7W6P362</accession>
<protein>
    <submittedName>
        <fullName evidence="7">Amino acid transporter</fullName>
    </submittedName>
</protein>
<feature type="transmembrane region" description="Helical" evidence="5">
    <location>
        <begin position="344"/>
        <end position="365"/>
    </location>
</feature>
<organism evidence="7 8">
    <name type="scientific">Allorhizobium borbori</name>
    <dbReference type="NCBI Taxonomy" id="485907"/>
    <lineage>
        <taxon>Bacteria</taxon>
        <taxon>Pseudomonadati</taxon>
        <taxon>Pseudomonadota</taxon>
        <taxon>Alphaproteobacteria</taxon>
        <taxon>Hyphomicrobiales</taxon>
        <taxon>Rhizobiaceae</taxon>
        <taxon>Rhizobium/Agrobacterium group</taxon>
        <taxon>Allorhizobium</taxon>
    </lineage>
</organism>
<comment type="subcellular location">
    <subcellularLocation>
        <location evidence="1">Membrane</location>
        <topology evidence="1">Multi-pass membrane protein</topology>
    </subcellularLocation>
</comment>
<keyword evidence="3 5" id="KW-1133">Transmembrane helix</keyword>
<evidence type="ECO:0000256" key="5">
    <source>
        <dbReference type="SAM" id="Phobius"/>
    </source>
</evidence>
<feature type="transmembrane region" description="Helical" evidence="5">
    <location>
        <begin position="202"/>
        <end position="227"/>
    </location>
</feature>
<feature type="transmembrane region" description="Helical" evidence="5">
    <location>
        <begin position="291"/>
        <end position="311"/>
    </location>
</feature>
<dbReference type="GO" id="GO:0055085">
    <property type="term" value="P:transmembrane transport"/>
    <property type="evidence" value="ECO:0007669"/>
    <property type="project" value="InterPro"/>
</dbReference>
<dbReference type="InterPro" id="IPR004841">
    <property type="entry name" value="AA-permease/SLC12A_dom"/>
</dbReference>
<feature type="transmembrane region" description="Helical" evidence="5">
    <location>
        <begin position="442"/>
        <end position="464"/>
    </location>
</feature>
<evidence type="ECO:0000256" key="4">
    <source>
        <dbReference type="ARBA" id="ARBA00023136"/>
    </source>
</evidence>
<dbReference type="AlphaFoldDB" id="A0A7W6P362"/>
<keyword evidence="4 5" id="KW-0472">Membrane</keyword>
<dbReference type="Proteomes" id="UP000584824">
    <property type="component" value="Unassembled WGS sequence"/>
</dbReference>
<reference evidence="7 8" key="1">
    <citation type="submission" date="2020-08" db="EMBL/GenBank/DDBJ databases">
        <title>Genomic Encyclopedia of Type Strains, Phase IV (KMG-IV): sequencing the most valuable type-strain genomes for metagenomic binning, comparative biology and taxonomic classification.</title>
        <authorList>
            <person name="Goeker M."/>
        </authorList>
    </citation>
    <scope>NUCLEOTIDE SEQUENCE [LARGE SCALE GENOMIC DNA]</scope>
    <source>
        <strain evidence="7 8">DSM 26385</strain>
    </source>
</reference>
<feature type="transmembrane region" description="Helical" evidence="5">
    <location>
        <begin position="371"/>
        <end position="398"/>
    </location>
</feature>
<dbReference type="InterPro" id="IPR050367">
    <property type="entry name" value="APC_superfamily"/>
</dbReference>
<feature type="transmembrane region" description="Helical" evidence="5">
    <location>
        <begin position="21"/>
        <end position="42"/>
    </location>
</feature>
<dbReference type="RefSeq" id="WP_183794799.1">
    <property type="nucleotide sequence ID" value="NZ_JACIDU010000020.1"/>
</dbReference>
<dbReference type="PANTHER" id="PTHR42770:SF16">
    <property type="entry name" value="AMINO ACID PERMEASE"/>
    <property type="match status" value="1"/>
</dbReference>
<feature type="transmembrane region" description="Helical" evidence="5">
    <location>
        <begin position="163"/>
        <end position="182"/>
    </location>
</feature>
<evidence type="ECO:0000256" key="2">
    <source>
        <dbReference type="ARBA" id="ARBA00022692"/>
    </source>
</evidence>
<feature type="domain" description="Amino acid permease/ SLC12A" evidence="6">
    <location>
        <begin position="23"/>
        <end position="420"/>
    </location>
</feature>
<proteinExistence type="predicted"/>
<feature type="transmembrane region" description="Helical" evidence="5">
    <location>
        <begin position="97"/>
        <end position="123"/>
    </location>
</feature>
<dbReference type="PANTHER" id="PTHR42770">
    <property type="entry name" value="AMINO ACID TRANSPORTER-RELATED"/>
    <property type="match status" value="1"/>
</dbReference>